<keyword evidence="4" id="KW-0812">Transmembrane</keyword>
<organism evidence="6 7">
    <name type="scientific">Monilinia laxa</name>
    <name type="common">Brown rot fungus</name>
    <name type="synonym">Sclerotinia laxa</name>
    <dbReference type="NCBI Taxonomy" id="61186"/>
    <lineage>
        <taxon>Eukaryota</taxon>
        <taxon>Fungi</taxon>
        <taxon>Dikarya</taxon>
        <taxon>Ascomycota</taxon>
        <taxon>Pezizomycotina</taxon>
        <taxon>Leotiomycetes</taxon>
        <taxon>Helotiales</taxon>
        <taxon>Sclerotiniaceae</taxon>
        <taxon>Monilinia</taxon>
    </lineage>
</organism>
<evidence type="ECO:0000256" key="1">
    <source>
        <dbReference type="ARBA" id="ARBA00022441"/>
    </source>
</evidence>
<feature type="region of interest" description="Disordered" evidence="3">
    <location>
        <begin position="588"/>
        <end position="759"/>
    </location>
</feature>
<dbReference type="AlphaFoldDB" id="A0A5N6JUG9"/>
<evidence type="ECO:0000313" key="6">
    <source>
        <dbReference type="EMBL" id="KAB8292475.1"/>
    </source>
</evidence>
<feature type="chain" id="PRO_5025005803" evidence="5">
    <location>
        <begin position="20"/>
        <end position="903"/>
    </location>
</feature>
<evidence type="ECO:0000256" key="4">
    <source>
        <dbReference type="SAM" id="Phobius"/>
    </source>
</evidence>
<comment type="caution">
    <text evidence="6">The sequence shown here is derived from an EMBL/GenBank/DDBJ whole genome shotgun (WGS) entry which is preliminary data.</text>
</comment>
<keyword evidence="7" id="KW-1185">Reference proteome</keyword>
<dbReference type="PANTHER" id="PTHR46228:SF2">
    <property type="entry name" value="KELCH REPEAT PROTEIN (AFU_ORTHOLOGUE AFUA_4G14350)"/>
    <property type="match status" value="1"/>
</dbReference>
<keyword evidence="1" id="KW-0880">Kelch repeat</keyword>
<dbReference type="Gene3D" id="2.120.10.80">
    <property type="entry name" value="Kelch-type beta propeller"/>
    <property type="match status" value="1"/>
</dbReference>
<feature type="transmembrane region" description="Helical" evidence="4">
    <location>
        <begin position="526"/>
        <end position="550"/>
    </location>
</feature>
<dbReference type="InterPro" id="IPR011043">
    <property type="entry name" value="Gal_Oxase/kelch_b-propeller"/>
</dbReference>
<gene>
    <name evidence="6" type="ORF">EYC80_008190</name>
</gene>
<protein>
    <submittedName>
        <fullName evidence="6">Uncharacterized protein</fullName>
    </submittedName>
</protein>
<dbReference type="Proteomes" id="UP000326757">
    <property type="component" value="Unassembled WGS sequence"/>
</dbReference>
<keyword evidence="4" id="KW-1133">Transmembrane helix</keyword>
<name>A0A5N6JUG9_MONLA</name>
<accession>A0A5N6JUG9</accession>
<keyword evidence="2" id="KW-0677">Repeat</keyword>
<dbReference type="PANTHER" id="PTHR46228">
    <property type="entry name" value="KELCH DOMAIN-CONTAINING PROTEIN"/>
    <property type="match status" value="1"/>
</dbReference>
<feature type="signal peptide" evidence="5">
    <location>
        <begin position="1"/>
        <end position="19"/>
    </location>
</feature>
<evidence type="ECO:0000256" key="5">
    <source>
        <dbReference type="SAM" id="SignalP"/>
    </source>
</evidence>
<evidence type="ECO:0000256" key="2">
    <source>
        <dbReference type="ARBA" id="ARBA00022737"/>
    </source>
</evidence>
<sequence length="903" mass="98326">MIWSSFIYCIGAVIPFCLGQEAGWLPDQVNTTMCYWTSPRAAVVRDTFYLDGGELFWEPGLNDGSYTSPYSDGNPLGIVYLLNFNTSFHISDNITSVLTTISKAPNGGAASNVGPNYVDGAMFANDDEWYTYGGMLVYTDAFASPDEDSAVSYEVYSDGTPGKQFIKGFEQIKLPANLTRYVTYGGAVSIPSENLGYYFSGYRAADFGEIRNDPGVLNATYLANVTSQTLISIDMSSQTAPKWSNGSLPSTVPGRANPEIAWIPVSDQGILVALGGVISPTYATINQANNASINAQSGRVSPGFMTTVSVYDISKKVWYEQETSGSSPGALTQGCTVVASAEDRSSHNIYWYGGYDGIHATQPFSDDVYVLSIPSFIWTKVYIGNNTHGRAGHKCAKPYPDQMVVVGGYASLSGDTPSCLEGGMVQIFNLSDPQWLNSYDPLVWSNYTVPSQVVSVIGGSGTGSATQTKPSGGFANSSMTDLLGTSYNGTKIINWYPYTPASPTPTNNRTTLLPSAVAAKSGTPAYLGPVLGVVLGLFFITLVILAIMLYRRRKYLGLTRSERQSEAGTMTENRRRTIRWLYSTPRDAKAPTVTTDETELNAVSSEADTDHTRVPGVSNLPFEMPGDNQFYSEMDATSRPSELHNNNTGLVPLSPKSNVWNNISRNQSPIAHSPSAGSNHSQASTVSRTSGQSPRQTPVSPTRADSLTLNENASGVQRGRIHSDLSSVAESDRGHLRQLSDTSVSVDGDYGNLPTPQIHIERPNDEHEIDDGVERHGVVSPLTPPQGVGEGRQNYFGPDNLGGRPAVSMAAAATSVTDFVEGREFVYRKKKLIYEMMSYELEINNRSDLNWDSKRHWGSLWGLIYRSIFTYRFLSSSYHYCSLQSYILFYCLAFDSKSKSTPT</sequence>
<dbReference type="EMBL" id="VIGI01000013">
    <property type="protein sequence ID" value="KAB8292475.1"/>
    <property type="molecule type" value="Genomic_DNA"/>
</dbReference>
<evidence type="ECO:0000313" key="7">
    <source>
        <dbReference type="Proteomes" id="UP000326757"/>
    </source>
</evidence>
<dbReference type="OrthoDB" id="10251809at2759"/>
<evidence type="ECO:0000256" key="3">
    <source>
        <dbReference type="SAM" id="MobiDB-lite"/>
    </source>
</evidence>
<keyword evidence="5" id="KW-0732">Signal</keyword>
<proteinExistence type="predicted"/>
<dbReference type="InterPro" id="IPR015915">
    <property type="entry name" value="Kelch-typ_b-propeller"/>
</dbReference>
<keyword evidence="4" id="KW-0472">Membrane</keyword>
<reference evidence="6 7" key="1">
    <citation type="submission" date="2019-06" db="EMBL/GenBank/DDBJ databases">
        <title>Genome Sequence of the Brown Rot Fungal Pathogen Monilinia laxa.</title>
        <authorList>
            <person name="De Miccolis Angelini R.M."/>
            <person name="Landi L."/>
            <person name="Abate D."/>
            <person name="Pollastro S."/>
            <person name="Romanazzi G."/>
            <person name="Faretra F."/>
        </authorList>
    </citation>
    <scope>NUCLEOTIDE SEQUENCE [LARGE SCALE GENOMIC DNA]</scope>
    <source>
        <strain evidence="6 7">Mlax316</strain>
    </source>
</reference>
<feature type="compositionally biased region" description="Polar residues" evidence="3">
    <location>
        <begin position="638"/>
        <end position="715"/>
    </location>
</feature>
<dbReference type="SUPFAM" id="SSF50965">
    <property type="entry name" value="Galactose oxidase, central domain"/>
    <property type="match status" value="1"/>
</dbReference>